<dbReference type="PANTHER" id="PTHR43563">
    <property type="entry name" value="AMINE OXIDASE"/>
    <property type="match status" value="1"/>
</dbReference>
<reference evidence="10" key="2">
    <citation type="journal article" date="2019" name="IMA Fungus">
        <title>Genome sequencing and comparison of five Tilletia species to identify candidate genes for the detection of regulated species infecting wheat.</title>
        <authorList>
            <person name="Nguyen H.D.T."/>
            <person name="Sultana T."/>
            <person name="Kesanakurti P."/>
            <person name="Hambleton S."/>
        </authorList>
    </citation>
    <scope>NUCLEOTIDE SEQUENCE</scope>
    <source>
        <strain evidence="10">DAOMC 238032</strain>
    </source>
</reference>
<evidence type="ECO:0000313" key="10">
    <source>
        <dbReference type="EMBL" id="KAE8259888.1"/>
    </source>
</evidence>
<feature type="domain" description="Amine oxidase" evidence="8">
    <location>
        <begin position="43"/>
        <end position="490"/>
    </location>
</feature>
<feature type="binding site" evidence="5">
    <location>
        <begin position="63"/>
        <end position="64"/>
    </location>
    <ligand>
        <name>FAD</name>
        <dbReference type="ChEBI" id="CHEBI:57692"/>
    </ligand>
</feature>
<protein>
    <recommendedName>
        <fullName evidence="6">Amine oxidase</fullName>
        <ecNumber evidence="6">1.4.3.-</ecNumber>
    </recommendedName>
</protein>
<dbReference type="InterPro" id="IPR002937">
    <property type="entry name" value="Amino_oxidase"/>
</dbReference>
<feature type="chain" id="PRO_5044550321" description="Amine oxidase" evidence="7">
    <location>
        <begin position="26"/>
        <end position="495"/>
    </location>
</feature>
<gene>
    <name evidence="10" type="ORF">A4X03_0g3965</name>
    <name evidence="9" type="ORF">JKIAZH3_G8141</name>
</gene>
<keyword evidence="6" id="KW-0274">FAD</keyword>
<dbReference type="Gene3D" id="1.10.405.10">
    <property type="entry name" value="Guanine Nucleotide Dissociation Inhibitor, domain 1"/>
    <property type="match status" value="1"/>
</dbReference>
<keyword evidence="6" id="KW-0285">Flavoprotein</keyword>
<feature type="binding site" evidence="5">
    <location>
        <position position="467"/>
    </location>
    <ligand>
        <name>FAD</name>
        <dbReference type="ChEBI" id="CHEBI:57692"/>
    </ligand>
</feature>
<keyword evidence="7" id="KW-0732">Signal</keyword>
<comment type="caution">
    <text evidence="10">The sequence shown here is derived from an EMBL/GenBank/DDBJ whole genome shotgun (WGS) entry which is preliminary data.</text>
</comment>
<dbReference type="GO" id="GO:0097621">
    <property type="term" value="F:monoamine oxidase activity"/>
    <property type="evidence" value="ECO:0007669"/>
    <property type="project" value="UniProtKB-EC"/>
</dbReference>
<evidence type="ECO:0000259" key="8">
    <source>
        <dbReference type="Pfam" id="PF01593"/>
    </source>
</evidence>
<dbReference type="Pfam" id="PF01593">
    <property type="entry name" value="Amino_oxidase"/>
    <property type="match status" value="1"/>
</dbReference>
<dbReference type="Proteomes" id="UP000836402">
    <property type="component" value="Unassembled WGS sequence"/>
</dbReference>
<feature type="binding site" evidence="5">
    <location>
        <position position="384"/>
    </location>
    <ligand>
        <name>substrate</name>
    </ligand>
</feature>
<comment type="similarity">
    <text evidence="2 6">Belongs to the flavin monoamine oxidase family.</text>
</comment>
<feature type="binding site" evidence="5">
    <location>
        <position position="277"/>
    </location>
    <ligand>
        <name>FAD</name>
        <dbReference type="ChEBI" id="CHEBI:57692"/>
    </ligand>
</feature>
<dbReference type="InterPro" id="IPR001613">
    <property type="entry name" value="Flavin_amine_oxidase"/>
</dbReference>
<evidence type="ECO:0000313" key="12">
    <source>
        <dbReference type="Proteomes" id="UP000836402"/>
    </source>
</evidence>
<dbReference type="InterPro" id="IPR036188">
    <property type="entry name" value="FAD/NAD-bd_sf"/>
</dbReference>
<comment type="catalytic activity">
    <reaction evidence="4">
        <text>a secondary aliphatic amine + O2 + H2O = a primary amine + an aldehyde + H2O2</text>
        <dbReference type="Rhea" id="RHEA:26414"/>
        <dbReference type="ChEBI" id="CHEBI:15377"/>
        <dbReference type="ChEBI" id="CHEBI:15379"/>
        <dbReference type="ChEBI" id="CHEBI:16240"/>
        <dbReference type="ChEBI" id="CHEBI:17478"/>
        <dbReference type="ChEBI" id="CHEBI:58855"/>
        <dbReference type="ChEBI" id="CHEBI:65296"/>
        <dbReference type="EC" id="1.4.3.4"/>
    </reaction>
</comment>
<feature type="signal peptide" evidence="7">
    <location>
        <begin position="1"/>
        <end position="25"/>
    </location>
</feature>
<evidence type="ECO:0000256" key="1">
    <source>
        <dbReference type="ARBA" id="ARBA00001974"/>
    </source>
</evidence>
<dbReference type="EMBL" id="CAJHJG010006645">
    <property type="protein sequence ID" value="CAD6958499.1"/>
    <property type="molecule type" value="Genomic_DNA"/>
</dbReference>
<evidence type="ECO:0000256" key="7">
    <source>
        <dbReference type="SAM" id="SignalP"/>
    </source>
</evidence>
<dbReference type="Gene3D" id="3.50.50.60">
    <property type="entry name" value="FAD/NAD(P)-binding domain"/>
    <property type="match status" value="1"/>
</dbReference>
<dbReference type="EC" id="1.4.3.-" evidence="6"/>
<evidence type="ECO:0000313" key="9">
    <source>
        <dbReference type="EMBL" id="CAD6958499.1"/>
    </source>
</evidence>
<reference evidence="9" key="3">
    <citation type="submission" date="2020-10" db="EMBL/GenBank/DDBJ databases">
        <authorList>
            <person name="Sedaghatjoo S."/>
        </authorList>
    </citation>
    <scope>NUCLEOTIDE SEQUENCE</scope>
    <source>
        <strain evidence="9">AZH3</strain>
    </source>
</reference>
<organism evidence="10 11">
    <name type="scientific">Tilletia caries</name>
    <name type="common">wheat bunt fungus</name>
    <dbReference type="NCBI Taxonomy" id="13290"/>
    <lineage>
        <taxon>Eukaryota</taxon>
        <taxon>Fungi</taxon>
        <taxon>Dikarya</taxon>
        <taxon>Basidiomycota</taxon>
        <taxon>Ustilaginomycotina</taxon>
        <taxon>Exobasidiomycetes</taxon>
        <taxon>Tilletiales</taxon>
        <taxon>Tilletiaceae</taxon>
        <taxon>Tilletia</taxon>
    </lineage>
</organism>
<comment type="cofactor">
    <cofactor evidence="1 6">
        <name>FAD</name>
        <dbReference type="ChEBI" id="CHEBI:57692"/>
    </cofactor>
</comment>
<feature type="binding site" evidence="5">
    <location>
        <position position="44"/>
    </location>
    <ligand>
        <name>FAD</name>
        <dbReference type="ChEBI" id="CHEBI:57692"/>
    </ligand>
</feature>
<evidence type="ECO:0000256" key="4">
    <source>
        <dbReference type="ARBA" id="ARBA00048448"/>
    </source>
</evidence>
<dbReference type="Proteomes" id="UP000077671">
    <property type="component" value="Unassembled WGS sequence"/>
</dbReference>
<proteinExistence type="inferred from homology"/>
<dbReference type="SUPFAM" id="SSF54373">
    <property type="entry name" value="FAD-linked reductases, C-terminal domain"/>
    <property type="match status" value="1"/>
</dbReference>
<keyword evidence="12" id="KW-1185">Reference proteome</keyword>
<name>A0A177VEI0_9BASI</name>
<dbReference type="SUPFAM" id="SSF51905">
    <property type="entry name" value="FAD/NAD(P)-binding domain"/>
    <property type="match status" value="1"/>
</dbReference>
<reference evidence="10" key="1">
    <citation type="submission" date="2016-04" db="EMBL/GenBank/DDBJ databases">
        <authorList>
            <person name="Nguyen H.D."/>
            <person name="Kesanakurti P."/>
            <person name="Cullis J."/>
            <person name="Levesque C.A."/>
            <person name="Hambleton S."/>
        </authorList>
    </citation>
    <scope>NUCLEOTIDE SEQUENCE</scope>
    <source>
        <strain evidence="10">DAOMC 238032</strain>
    </source>
</reference>
<dbReference type="PANTHER" id="PTHR43563:SF14">
    <property type="entry name" value="AMINE OXIDASE"/>
    <property type="match status" value="1"/>
</dbReference>
<dbReference type="InterPro" id="IPR050703">
    <property type="entry name" value="Flavin_MAO"/>
</dbReference>
<evidence type="ECO:0000256" key="6">
    <source>
        <dbReference type="RuleBase" id="RU362067"/>
    </source>
</evidence>
<dbReference type="Gene3D" id="3.90.660.10">
    <property type="match status" value="1"/>
</dbReference>
<dbReference type="PRINTS" id="PR00757">
    <property type="entry name" value="AMINEOXDASEF"/>
</dbReference>
<evidence type="ECO:0000256" key="3">
    <source>
        <dbReference type="ARBA" id="ARBA00023002"/>
    </source>
</evidence>
<evidence type="ECO:0000313" key="11">
    <source>
        <dbReference type="Proteomes" id="UP000077671"/>
    </source>
</evidence>
<evidence type="ECO:0000256" key="2">
    <source>
        <dbReference type="ARBA" id="ARBA00005995"/>
    </source>
</evidence>
<dbReference type="AlphaFoldDB" id="A0A177VEI0"/>
<evidence type="ECO:0000256" key="5">
    <source>
        <dbReference type="PIRSR" id="PIRSR601613-1"/>
    </source>
</evidence>
<accession>A0A177VEI0</accession>
<keyword evidence="3 6" id="KW-0560">Oxidoreductase</keyword>
<sequence>MRFLKNLVFLAVSGAAAVMVAKAAAVTVAKAATVDTIIIGGGFSGLQTAKTLAAAGKSYLILEARNRTGGRVKNAQLPVGGYTEVGGEFFGPTQDYAIDLAKELGVALFPVYSKGDTIYYLDGQRTRSPSTGIFGLVVPATDPISLFQLASVQSDLDDMANTIKDVQQPWKSPKAAEWDKKSLGAWFNERGLTSDAMALLKSAIHSTFSAEPSDLSLLYVIAYIASAGDAKNPGTFERLTSIQDGAQMYRVVGGTEILATKLADKLGNKNIVYNSPVKTVKKTSNGQYSVILRNGTAFASKSVVIAMSPPLAGRINYEPSLPAQRTQLCQRMVMGTVGKAISTYKTPFWRKQGLSGQVVSGTGTTRGVYDQSLSDNSVYALLSFIEADEMKRLNDAPVSQITSEVSKDLVNYFGPQAANVTSWTVFRWAHEEFSLGGYAAVAAPGILTQFGAALSAPVGNIFFAGTESADYWVGYIDGALRSGERAAKQAIASLA</sequence>
<dbReference type="EMBL" id="LWDD02000497">
    <property type="protein sequence ID" value="KAE8259888.1"/>
    <property type="molecule type" value="Genomic_DNA"/>
</dbReference>